<name>A0A8J3CEN9_9PSEU</name>
<dbReference type="Proteomes" id="UP000637578">
    <property type="component" value="Unassembled WGS sequence"/>
</dbReference>
<organism evidence="5 6">
    <name type="scientific">Longimycelium tulufanense</name>
    <dbReference type="NCBI Taxonomy" id="907463"/>
    <lineage>
        <taxon>Bacteria</taxon>
        <taxon>Bacillati</taxon>
        <taxon>Actinomycetota</taxon>
        <taxon>Actinomycetes</taxon>
        <taxon>Pseudonocardiales</taxon>
        <taxon>Pseudonocardiaceae</taxon>
        <taxon>Longimycelium</taxon>
    </lineage>
</organism>
<evidence type="ECO:0000313" key="6">
    <source>
        <dbReference type="Proteomes" id="UP000637578"/>
    </source>
</evidence>
<dbReference type="Pfam" id="PF01494">
    <property type="entry name" value="FAD_binding_3"/>
    <property type="match status" value="1"/>
</dbReference>
<reference evidence="5" key="1">
    <citation type="journal article" date="2014" name="Int. J. Syst. Evol. Microbiol.">
        <title>Complete genome sequence of Corynebacterium casei LMG S-19264T (=DSM 44701T), isolated from a smear-ripened cheese.</title>
        <authorList>
            <consortium name="US DOE Joint Genome Institute (JGI-PGF)"/>
            <person name="Walter F."/>
            <person name="Albersmeier A."/>
            <person name="Kalinowski J."/>
            <person name="Ruckert C."/>
        </authorList>
    </citation>
    <scope>NUCLEOTIDE SEQUENCE</scope>
    <source>
        <strain evidence="5">CGMCC 4.5737</strain>
    </source>
</reference>
<dbReference type="AlphaFoldDB" id="A0A8J3CEN9"/>
<comment type="similarity">
    <text evidence="3">Belongs to the 3-hydroxybenzoate 6-hydroxylase family.</text>
</comment>
<accession>A0A8J3CEN9</accession>
<dbReference type="PANTHER" id="PTHR45934">
    <property type="entry name" value="FAD/NAD(P)-BINDING OXIDOREDUCTASE FAMILY PROTEIN"/>
    <property type="match status" value="1"/>
</dbReference>
<protein>
    <submittedName>
        <fullName evidence="5">Salicylate hydroxylase</fullName>
    </submittedName>
</protein>
<dbReference type="InterPro" id="IPR036188">
    <property type="entry name" value="FAD/NAD-bd_sf"/>
</dbReference>
<dbReference type="SUPFAM" id="SSF51905">
    <property type="entry name" value="FAD/NAD(P)-binding domain"/>
    <property type="match status" value="1"/>
</dbReference>
<dbReference type="GO" id="GO:0071949">
    <property type="term" value="F:FAD binding"/>
    <property type="evidence" value="ECO:0007669"/>
    <property type="project" value="InterPro"/>
</dbReference>
<comment type="caution">
    <text evidence="5">The sequence shown here is derived from an EMBL/GenBank/DDBJ whole genome shotgun (WGS) entry which is preliminary data.</text>
</comment>
<keyword evidence="6" id="KW-1185">Reference proteome</keyword>
<feature type="domain" description="FAD-binding" evidence="4">
    <location>
        <begin position="116"/>
        <end position="307"/>
    </location>
</feature>
<dbReference type="GO" id="GO:0004497">
    <property type="term" value="F:monooxygenase activity"/>
    <property type="evidence" value="ECO:0007669"/>
    <property type="project" value="UniProtKB-KW"/>
</dbReference>
<dbReference type="Gene3D" id="3.50.50.60">
    <property type="entry name" value="FAD/NAD(P)-binding domain"/>
    <property type="match status" value="1"/>
</dbReference>
<evidence type="ECO:0000313" key="5">
    <source>
        <dbReference type="EMBL" id="GGM54498.1"/>
    </source>
</evidence>
<dbReference type="PANTHER" id="PTHR45934:SF9">
    <property type="entry name" value="FAD_NAD(P)-BINDING OXIDOREDUCTASE FAMILY PROTEIN"/>
    <property type="match status" value="1"/>
</dbReference>
<evidence type="ECO:0000256" key="3">
    <source>
        <dbReference type="ARBA" id="ARBA00024018"/>
    </source>
</evidence>
<dbReference type="EMBL" id="BMMK01000011">
    <property type="protein sequence ID" value="GGM54498.1"/>
    <property type="molecule type" value="Genomic_DNA"/>
</dbReference>
<evidence type="ECO:0000259" key="4">
    <source>
        <dbReference type="Pfam" id="PF01494"/>
    </source>
</evidence>
<reference evidence="5" key="2">
    <citation type="submission" date="2020-09" db="EMBL/GenBank/DDBJ databases">
        <authorList>
            <person name="Sun Q."/>
            <person name="Zhou Y."/>
        </authorList>
    </citation>
    <scope>NUCLEOTIDE SEQUENCE</scope>
    <source>
        <strain evidence="5">CGMCC 4.5737</strain>
    </source>
</reference>
<dbReference type="InterPro" id="IPR044560">
    <property type="entry name" value="MOase"/>
</dbReference>
<proteinExistence type="inferred from homology"/>
<sequence>MADRDPAGPGGGNGLTLWPNALTALDVIDAGAEVRAVSEPAAGLAMRTATGDTMQFVPQEVMVGRCGGNGRALLRGDLMRPLLVRARANLCLGSRCTKVLQEGVSVGAVLENGDVLGGDLLVGADGIGSTVRRGLFDGDDLRHLGYAVVRGVAPYAGPKLPAQLSMGCGEQFGMFPMTGGRVYWFAAFGSRGDLASRSSIDKDWLLGRFSSWHEPVGRLISATDPNRMVVSEIVDRTPLRRWSRGAATLVGDAAHPSAPTLGQGTCQALEDAIALTSCLAHESTDIPAALLRYEARRRRRANALTRQAHLMGRLGQWSHPMACWLRNRLISAVPRQLQVNQMRQMFAHQRTDNLPAKLDQAPG</sequence>
<gene>
    <name evidence="5" type="ORF">GCM10012275_27030</name>
</gene>
<keyword evidence="1" id="KW-0560">Oxidoreductase</keyword>
<dbReference type="PRINTS" id="PR00420">
    <property type="entry name" value="RNGMNOXGNASE"/>
</dbReference>
<evidence type="ECO:0000256" key="2">
    <source>
        <dbReference type="ARBA" id="ARBA00023033"/>
    </source>
</evidence>
<evidence type="ECO:0000256" key="1">
    <source>
        <dbReference type="ARBA" id="ARBA00023002"/>
    </source>
</evidence>
<keyword evidence="2" id="KW-0503">Monooxygenase</keyword>
<dbReference type="InterPro" id="IPR002938">
    <property type="entry name" value="FAD-bd"/>
</dbReference>